<sequence length="128" mass="13912">MSRDLYYPTLADVARLADKLGLRIRDAGLIESALARPQTSVFGQAAYPDTWTKSAALLHSLVGNHPFLDGNKRMGWIVAVAFLRRNGAVTPSQLTGADQDAAYDLVIGVAEGRITEVDQIGDLLRKVF</sequence>
<proteinExistence type="predicted"/>
<dbReference type="InterPro" id="IPR003812">
    <property type="entry name" value="Fido"/>
</dbReference>
<dbReference type="InterPro" id="IPR053737">
    <property type="entry name" value="Type_II_TA_Toxin"/>
</dbReference>
<dbReference type="Pfam" id="PF02661">
    <property type="entry name" value="Fic"/>
    <property type="match status" value="1"/>
</dbReference>
<gene>
    <name evidence="2" type="ORF">PVK37_03320</name>
</gene>
<reference evidence="2 3" key="1">
    <citation type="submission" date="2023-02" db="EMBL/GenBank/DDBJ databases">
        <authorList>
            <person name="Mo P."/>
        </authorList>
    </citation>
    <scope>NUCLEOTIDE SEQUENCE [LARGE SCALE GENOMIC DNA]</scope>
    <source>
        <strain evidence="2 3">HUAS 3</strain>
    </source>
</reference>
<feature type="domain" description="Fido" evidence="1">
    <location>
        <begin position="1"/>
        <end position="126"/>
    </location>
</feature>
<dbReference type="PROSITE" id="PS51459">
    <property type="entry name" value="FIDO"/>
    <property type="match status" value="1"/>
</dbReference>
<protein>
    <submittedName>
        <fullName evidence="2">Type II toxin-antitoxin system death-on-curing family toxin</fullName>
    </submittedName>
</protein>
<evidence type="ECO:0000259" key="1">
    <source>
        <dbReference type="PROSITE" id="PS51459"/>
    </source>
</evidence>
<dbReference type="EMBL" id="CP118615">
    <property type="protein sequence ID" value="WDZ85502.1"/>
    <property type="molecule type" value="Genomic_DNA"/>
</dbReference>
<name>A0ABY7ZR98_9ACTN</name>
<keyword evidence="3" id="KW-1185">Reference proteome</keyword>
<dbReference type="Proteomes" id="UP001219605">
    <property type="component" value="Chromosome"/>
</dbReference>
<dbReference type="Gene3D" id="1.20.120.1870">
    <property type="entry name" value="Fic/DOC protein, Fido domain"/>
    <property type="match status" value="1"/>
</dbReference>
<dbReference type="SUPFAM" id="SSF140931">
    <property type="entry name" value="Fic-like"/>
    <property type="match status" value="1"/>
</dbReference>
<dbReference type="NCBIfam" id="TIGR01550">
    <property type="entry name" value="DOC_P1"/>
    <property type="match status" value="1"/>
</dbReference>
<dbReference type="InterPro" id="IPR006440">
    <property type="entry name" value="Doc"/>
</dbReference>
<organism evidence="2 3">
    <name type="scientific">Micromonospora cathayae</name>
    <dbReference type="NCBI Taxonomy" id="3028804"/>
    <lineage>
        <taxon>Bacteria</taxon>
        <taxon>Bacillati</taxon>
        <taxon>Actinomycetota</taxon>
        <taxon>Actinomycetes</taxon>
        <taxon>Micromonosporales</taxon>
        <taxon>Micromonosporaceae</taxon>
        <taxon>Micromonospora</taxon>
    </lineage>
</organism>
<dbReference type="InterPro" id="IPR036597">
    <property type="entry name" value="Fido-like_dom_sf"/>
</dbReference>
<accession>A0ABY7ZR98</accession>
<dbReference type="RefSeq" id="WP_275032212.1">
    <property type="nucleotide sequence ID" value="NZ_CP118615.1"/>
</dbReference>
<evidence type="ECO:0000313" key="2">
    <source>
        <dbReference type="EMBL" id="WDZ85502.1"/>
    </source>
</evidence>
<dbReference type="PANTHER" id="PTHR39426">
    <property type="entry name" value="HOMOLOGY TO DEATH-ON-CURING PROTEIN OF PHAGE P1"/>
    <property type="match status" value="1"/>
</dbReference>
<dbReference type="PANTHER" id="PTHR39426:SF1">
    <property type="entry name" value="HOMOLOGY TO DEATH-ON-CURING PROTEIN OF PHAGE P1"/>
    <property type="match status" value="1"/>
</dbReference>
<evidence type="ECO:0000313" key="3">
    <source>
        <dbReference type="Proteomes" id="UP001219605"/>
    </source>
</evidence>